<evidence type="ECO:0000313" key="4">
    <source>
        <dbReference type="WBParaSite" id="ACOC_0000246901-mRNA-1"/>
    </source>
</evidence>
<keyword evidence="3" id="KW-1185">Reference proteome</keyword>
<dbReference type="EMBL" id="UYYA01000502">
    <property type="protein sequence ID" value="VDM54053.1"/>
    <property type="molecule type" value="Genomic_DNA"/>
</dbReference>
<protein>
    <submittedName>
        <fullName evidence="4">Histidine acid phosphatase</fullName>
    </submittedName>
</protein>
<dbReference type="InterPro" id="IPR000560">
    <property type="entry name" value="His_Pase_clade-2"/>
</dbReference>
<comment type="similarity">
    <text evidence="1">Belongs to the histidine acid phosphatase family.</text>
</comment>
<dbReference type="GO" id="GO:0016791">
    <property type="term" value="F:phosphatase activity"/>
    <property type="evidence" value="ECO:0007669"/>
    <property type="project" value="UniProtKB-ARBA"/>
</dbReference>
<evidence type="ECO:0000313" key="3">
    <source>
        <dbReference type="Proteomes" id="UP000267027"/>
    </source>
</evidence>
<proteinExistence type="inferred from homology"/>
<name>A0A158PEV4_ANGCS</name>
<reference evidence="2 3" key="2">
    <citation type="submission" date="2018-11" db="EMBL/GenBank/DDBJ databases">
        <authorList>
            <consortium name="Pathogen Informatics"/>
        </authorList>
    </citation>
    <scope>NUCLEOTIDE SEQUENCE [LARGE SCALE GENOMIC DNA]</scope>
    <source>
        <strain evidence="2 3">Costa Rica</strain>
    </source>
</reference>
<dbReference type="InterPro" id="IPR029033">
    <property type="entry name" value="His_PPase_superfam"/>
</dbReference>
<dbReference type="PANTHER" id="PTHR11567:SF206">
    <property type="entry name" value="HISTIDINE ACID PHOSPHATASE-RELATED"/>
    <property type="match status" value="1"/>
</dbReference>
<dbReference type="Proteomes" id="UP000267027">
    <property type="component" value="Unassembled WGS sequence"/>
</dbReference>
<dbReference type="WBParaSite" id="ACOC_0000246901-mRNA-1">
    <property type="protein sequence ID" value="ACOC_0000246901-mRNA-1"/>
    <property type="gene ID" value="ACOC_0000246901"/>
</dbReference>
<accession>A0A158PEV4</accession>
<sequence length="338" mass="38217">MHSTTITMVKGKGLGFDQFSTDAPCIRLHEVSLEVWRHGDRLPLQICPTDPIQEDDWELGGGGIGQLTPIYVLSTDVNRTIVSAMSNMLGMYGQHDGSSQAGVDYPDQIGWPAGYVPIPVHTIDFNTNHVGNPEAKCNRMPILYNMAKNSRELQTFLKRPDVVDLFNKLTRFCGKTIDIENLWTVHDTLFIEQIYKNATLRENNTWFTDDLYNKIVDVVNEIVGYENGVFDETVMINNLDIGLEMRKIRGGSLINDISGRMNTKLDCMNLVSTKCNWVKPLKYFVYSAHDTTVYALLSALGIAKKVIRSGGYPPYTSAVFIELWMNQTDNQPYFKVKL</sequence>
<dbReference type="OMA" id="AMFFELW"/>
<dbReference type="PANTHER" id="PTHR11567">
    <property type="entry name" value="ACID PHOSPHATASE-RELATED"/>
    <property type="match status" value="1"/>
</dbReference>
<reference evidence="4" key="1">
    <citation type="submission" date="2016-04" db="UniProtKB">
        <authorList>
            <consortium name="WormBaseParasite"/>
        </authorList>
    </citation>
    <scope>IDENTIFICATION</scope>
</reference>
<dbReference type="SUPFAM" id="SSF53254">
    <property type="entry name" value="Phosphoglycerate mutase-like"/>
    <property type="match status" value="1"/>
</dbReference>
<dbReference type="STRING" id="334426.A0A158PEV4"/>
<gene>
    <name evidence="2" type="ORF">ACOC_LOCUS2468</name>
</gene>
<dbReference type="OrthoDB" id="258392at2759"/>
<evidence type="ECO:0000313" key="2">
    <source>
        <dbReference type="EMBL" id="VDM54053.1"/>
    </source>
</evidence>
<dbReference type="Gene3D" id="3.40.50.1240">
    <property type="entry name" value="Phosphoglycerate mutase-like"/>
    <property type="match status" value="1"/>
</dbReference>
<dbReference type="AlphaFoldDB" id="A0A158PEV4"/>
<dbReference type="Pfam" id="PF00328">
    <property type="entry name" value="His_Phos_2"/>
    <property type="match status" value="1"/>
</dbReference>
<evidence type="ECO:0000256" key="1">
    <source>
        <dbReference type="ARBA" id="ARBA00005375"/>
    </source>
</evidence>
<dbReference type="CDD" id="cd07061">
    <property type="entry name" value="HP_HAP_like"/>
    <property type="match status" value="1"/>
</dbReference>
<organism evidence="4">
    <name type="scientific">Angiostrongylus costaricensis</name>
    <name type="common">Nematode worm</name>
    <dbReference type="NCBI Taxonomy" id="334426"/>
    <lineage>
        <taxon>Eukaryota</taxon>
        <taxon>Metazoa</taxon>
        <taxon>Ecdysozoa</taxon>
        <taxon>Nematoda</taxon>
        <taxon>Chromadorea</taxon>
        <taxon>Rhabditida</taxon>
        <taxon>Rhabditina</taxon>
        <taxon>Rhabditomorpha</taxon>
        <taxon>Strongyloidea</taxon>
        <taxon>Metastrongylidae</taxon>
        <taxon>Angiostrongylus</taxon>
    </lineage>
</organism>
<dbReference type="InterPro" id="IPR050645">
    <property type="entry name" value="Histidine_acid_phosphatase"/>
</dbReference>